<dbReference type="PANTHER" id="PTHR45826:SF8">
    <property type="entry name" value="CATIONIC AMINO ACID TRANSPORTER"/>
    <property type="match status" value="1"/>
</dbReference>
<evidence type="ECO:0000256" key="2">
    <source>
        <dbReference type="ARBA" id="ARBA00022448"/>
    </source>
</evidence>
<dbReference type="Proteomes" id="UP001293254">
    <property type="component" value="Unassembled WGS sequence"/>
</dbReference>
<name>A0AAE1Y894_9LAMI</name>
<evidence type="ECO:0000256" key="3">
    <source>
        <dbReference type="ARBA" id="ARBA00022475"/>
    </source>
</evidence>
<protein>
    <submittedName>
        <fullName evidence="5">Uncharacterized protein</fullName>
    </submittedName>
</protein>
<keyword evidence="6" id="KW-1185">Reference proteome</keyword>
<dbReference type="EMBL" id="JACGWO010000006">
    <property type="protein sequence ID" value="KAK4424918.1"/>
    <property type="molecule type" value="Genomic_DNA"/>
</dbReference>
<reference evidence="5" key="2">
    <citation type="journal article" date="2024" name="Plant">
        <title>Genomic evolution and insights into agronomic trait innovations of Sesamum species.</title>
        <authorList>
            <person name="Miao H."/>
            <person name="Wang L."/>
            <person name="Qu L."/>
            <person name="Liu H."/>
            <person name="Sun Y."/>
            <person name="Le M."/>
            <person name="Wang Q."/>
            <person name="Wei S."/>
            <person name="Zheng Y."/>
            <person name="Lin W."/>
            <person name="Duan Y."/>
            <person name="Cao H."/>
            <person name="Xiong S."/>
            <person name="Wang X."/>
            <person name="Wei L."/>
            <person name="Li C."/>
            <person name="Ma Q."/>
            <person name="Ju M."/>
            <person name="Zhao R."/>
            <person name="Li G."/>
            <person name="Mu C."/>
            <person name="Tian Q."/>
            <person name="Mei H."/>
            <person name="Zhang T."/>
            <person name="Gao T."/>
            <person name="Zhang H."/>
        </authorList>
    </citation>
    <scope>NUCLEOTIDE SEQUENCE</scope>
    <source>
        <strain evidence="5">3651</strain>
    </source>
</reference>
<reference evidence="5" key="1">
    <citation type="submission" date="2020-06" db="EMBL/GenBank/DDBJ databases">
        <authorList>
            <person name="Li T."/>
            <person name="Hu X."/>
            <person name="Zhang T."/>
            <person name="Song X."/>
            <person name="Zhang H."/>
            <person name="Dai N."/>
            <person name="Sheng W."/>
            <person name="Hou X."/>
            <person name="Wei L."/>
        </authorList>
    </citation>
    <scope>NUCLEOTIDE SEQUENCE</scope>
    <source>
        <strain evidence="5">3651</strain>
        <tissue evidence="5">Leaf</tissue>
    </source>
</reference>
<gene>
    <name evidence="5" type="ORF">Salat_1685400</name>
</gene>
<keyword evidence="4" id="KW-0812">Transmembrane</keyword>
<keyword evidence="4" id="KW-0472">Membrane</keyword>
<proteinExistence type="predicted"/>
<sequence>MAGEVDHPQKTFSVALFSAVILTCLGYLIPLVAVIRALVVDQSKWEAGFMAYASRTISGTCLRKPFAKDFSLGSKWFSTPWFRDIVGVLFISLIEVEVPTDEETLQGASQVADIDFNVPDSILLSVFIMAIATKIVYLVSGLMTVGGIG</sequence>
<dbReference type="GO" id="GO:0022857">
    <property type="term" value="F:transmembrane transporter activity"/>
    <property type="evidence" value="ECO:0007669"/>
    <property type="project" value="InterPro"/>
</dbReference>
<keyword evidence="3" id="KW-1003">Cell membrane</keyword>
<dbReference type="GO" id="GO:0005886">
    <property type="term" value="C:plasma membrane"/>
    <property type="evidence" value="ECO:0007669"/>
    <property type="project" value="UniProtKB-SubCell"/>
</dbReference>
<feature type="transmembrane region" description="Helical" evidence="4">
    <location>
        <begin position="122"/>
        <end position="145"/>
    </location>
</feature>
<comment type="caution">
    <text evidence="5">The sequence shown here is derived from an EMBL/GenBank/DDBJ whole genome shotgun (WGS) entry which is preliminary data.</text>
</comment>
<evidence type="ECO:0000313" key="5">
    <source>
        <dbReference type="EMBL" id="KAK4424918.1"/>
    </source>
</evidence>
<keyword evidence="2" id="KW-0813">Transport</keyword>
<dbReference type="InterPro" id="IPR044566">
    <property type="entry name" value="RMV1-like"/>
</dbReference>
<accession>A0AAE1Y894</accession>
<keyword evidence="4" id="KW-1133">Transmembrane helix</keyword>
<feature type="transmembrane region" description="Helical" evidence="4">
    <location>
        <begin position="12"/>
        <end position="39"/>
    </location>
</feature>
<organism evidence="5 6">
    <name type="scientific">Sesamum alatum</name>
    <dbReference type="NCBI Taxonomy" id="300844"/>
    <lineage>
        <taxon>Eukaryota</taxon>
        <taxon>Viridiplantae</taxon>
        <taxon>Streptophyta</taxon>
        <taxon>Embryophyta</taxon>
        <taxon>Tracheophyta</taxon>
        <taxon>Spermatophyta</taxon>
        <taxon>Magnoliopsida</taxon>
        <taxon>eudicotyledons</taxon>
        <taxon>Gunneridae</taxon>
        <taxon>Pentapetalae</taxon>
        <taxon>asterids</taxon>
        <taxon>lamiids</taxon>
        <taxon>Lamiales</taxon>
        <taxon>Pedaliaceae</taxon>
        <taxon>Sesamum</taxon>
    </lineage>
</organism>
<dbReference type="PANTHER" id="PTHR45826">
    <property type="entry name" value="POLYAMINE TRANSPORTER PUT1"/>
    <property type="match status" value="1"/>
</dbReference>
<dbReference type="AlphaFoldDB" id="A0AAE1Y894"/>
<evidence type="ECO:0000313" key="6">
    <source>
        <dbReference type="Proteomes" id="UP001293254"/>
    </source>
</evidence>
<evidence type="ECO:0000256" key="1">
    <source>
        <dbReference type="ARBA" id="ARBA00004651"/>
    </source>
</evidence>
<comment type="subcellular location">
    <subcellularLocation>
        <location evidence="1">Cell membrane</location>
        <topology evidence="1">Multi-pass membrane protein</topology>
    </subcellularLocation>
</comment>
<evidence type="ECO:0000256" key="4">
    <source>
        <dbReference type="SAM" id="Phobius"/>
    </source>
</evidence>